<dbReference type="InterPro" id="IPR050154">
    <property type="entry name" value="UbiB_kinase"/>
</dbReference>
<dbReference type="PANTHER" id="PTHR10566:SF113">
    <property type="entry name" value="PROTEIN ACTIVITY OF BC1 COMPLEX KINASE 7, CHLOROPLASTIC"/>
    <property type="match status" value="1"/>
</dbReference>
<keyword evidence="4" id="KW-0418">Kinase</keyword>
<gene>
    <name evidence="4" type="ORF">DWQ67_03160</name>
</gene>
<organism evidence="4 5">
    <name type="scientific">Galactobacter caseinivorans</name>
    <dbReference type="NCBI Taxonomy" id="2676123"/>
    <lineage>
        <taxon>Bacteria</taxon>
        <taxon>Bacillati</taxon>
        <taxon>Actinomycetota</taxon>
        <taxon>Actinomycetes</taxon>
        <taxon>Micrococcales</taxon>
        <taxon>Micrococcaceae</taxon>
        <taxon>Galactobacter</taxon>
    </lineage>
</organism>
<evidence type="ECO:0000313" key="4">
    <source>
        <dbReference type="EMBL" id="RKW71842.1"/>
    </source>
</evidence>
<reference evidence="4 5" key="1">
    <citation type="submission" date="2018-07" db="EMBL/GenBank/DDBJ databases">
        <title>Arthrobacter sp. nov., isolated from raw cow's milk with high bacterial count.</title>
        <authorList>
            <person name="Hahne J."/>
            <person name="Isele D."/>
            <person name="Lipski A."/>
        </authorList>
    </citation>
    <scope>NUCLEOTIDE SEQUENCE [LARGE SCALE GENOMIC DNA]</scope>
    <source>
        <strain evidence="4 5">JZ R-183</strain>
    </source>
</reference>
<sequence length="654" mass="69880">MDIDYTLIYGVIASVVSAVIIAAVTRRLLGARVGWPRAIIVSGVALFAFGPVGLWVARQTGLVRGETITVGTAEVLGLFLLGFCWALVACTAVLVILEALVPTGTFSSPLQWPRAIRDAARRGARYAHLSWIVASSGLSGVLRQGPRSERFDEALVRMFERAGVSFVKLGQLLSTRQDVVPPSTARALSRLQSEAEPAPTADILGVLAQDWGKDPDTVLARFDAQPLGAASIAQVHGAQLQSGLEVVLKVQRPVAQASVRVDGDIIMRFARTSERRFGWARELGLAALAGGLVKVMKEELDYVVEAGYTRTAARLLAPSPDLVVPQVYPELSSRRVLVMSRLSGVPVERGAERLSPERRTELARTLLQATLSGVLVDGFFHADLHPGNLLLLDDDRLGLLDFGAVGVIDQETRTLLAALLAAIVDDDNVAAATALGMAFDLPADVDRRVLRRELGRIMTLVHTSGEVGATLFTELFGLLRAHHIAVPGDVAGAFRTLASVEETLKVLDPETSLLKGARAVMPALIKRLTEPEQLGRKLGAESLVALSVARRLPERGEVISNALARGEFSLRTHPLADLGERRWLRSVLDDAVSGFFAAVLAVIAVILAMTPGGGSLTPELGLNQIAAAVLGLVAVVLALRVLVRVFARRSSNGD</sequence>
<protein>
    <submittedName>
        <fullName evidence="4">AarF/ABC1/UbiB kinase family protein</fullName>
    </submittedName>
</protein>
<dbReference type="CDD" id="cd05121">
    <property type="entry name" value="ABC1_ADCK3-like"/>
    <property type="match status" value="1"/>
</dbReference>
<dbReference type="RefSeq" id="WP_121484105.1">
    <property type="nucleotide sequence ID" value="NZ_QQXL01000001.1"/>
</dbReference>
<dbReference type="EMBL" id="QQXL01000001">
    <property type="protein sequence ID" value="RKW71842.1"/>
    <property type="molecule type" value="Genomic_DNA"/>
</dbReference>
<dbReference type="SUPFAM" id="SSF56112">
    <property type="entry name" value="Protein kinase-like (PK-like)"/>
    <property type="match status" value="1"/>
</dbReference>
<keyword evidence="4" id="KW-0808">Transferase</keyword>
<feature type="transmembrane region" description="Helical" evidence="2">
    <location>
        <begin position="622"/>
        <end position="643"/>
    </location>
</feature>
<dbReference type="InterPro" id="IPR004147">
    <property type="entry name" value="ABC1_dom"/>
</dbReference>
<dbReference type="Proteomes" id="UP000273119">
    <property type="component" value="Unassembled WGS sequence"/>
</dbReference>
<evidence type="ECO:0000256" key="1">
    <source>
        <dbReference type="ARBA" id="ARBA00009670"/>
    </source>
</evidence>
<evidence type="ECO:0000313" key="5">
    <source>
        <dbReference type="Proteomes" id="UP000273119"/>
    </source>
</evidence>
<keyword evidence="2" id="KW-1133">Transmembrane helix</keyword>
<evidence type="ECO:0000259" key="3">
    <source>
        <dbReference type="Pfam" id="PF03109"/>
    </source>
</evidence>
<feature type="transmembrane region" description="Helical" evidence="2">
    <location>
        <begin position="591"/>
        <end position="610"/>
    </location>
</feature>
<comment type="similarity">
    <text evidence="1">Belongs to the protein kinase superfamily. ADCK protein kinase family.</text>
</comment>
<evidence type="ECO:0000256" key="2">
    <source>
        <dbReference type="SAM" id="Phobius"/>
    </source>
</evidence>
<keyword evidence="5" id="KW-1185">Reference proteome</keyword>
<keyword evidence="2" id="KW-0812">Transmembrane</keyword>
<name>A0A496PMS9_9MICC</name>
<dbReference type="AlphaFoldDB" id="A0A496PMS9"/>
<dbReference type="GO" id="GO:0016301">
    <property type="term" value="F:kinase activity"/>
    <property type="evidence" value="ECO:0007669"/>
    <property type="project" value="UniProtKB-KW"/>
</dbReference>
<accession>A0A496PMS9</accession>
<feature type="transmembrane region" description="Helical" evidence="2">
    <location>
        <begin position="77"/>
        <end position="101"/>
    </location>
</feature>
<dbReference type="InterPro" id="IPR011009">
    <property type="entry name" value="Kinase-like_dom_sf"/>
</dbReference>
<feature type="transmembrane region" description="Helical" evidence="2">
    <location>
        <begin position="6"/>
        <end position="25"/>
    </location>
</feature>
<comment type="caution">
    <text evidence="4">The sequence shown here is derived from an EMBL/GenBank/DDBJ whole genome shotgun (WGS) entry which is preliminary data.</text>
</comment>
<dbReference type="Pfam" id="PF03109">
    <property type="entry name" value="ABC1"/>
    <property type="match status" value="1"/>
</dbReference>
<proteinExistence type="inferred from homology"/>
<dbReference type="PANTHER" id="PTHR10566">
    <property type="entry name" value="CHAPERONE-ACTIVITY OF BC1 COMPLEX CABC1 -RELATED"/>
    <property type="match status" value="1"/>
</dbReference>
<keyword evidence="2" id="KW-0472">Membrane</keyword>
<feature type="transmembrane region" description="Helical" evidence="2">
    <location>
        <begin position="37"/>
        <end position="57"/>
    </location>
</feature>
<feature type="domain" description="ABC1 atypical kinase-like" evidence="3">
    <location>
        <begin position="190"/>
        <end position="430"/>
    </location>
</feature>